<dbReference type="GO" id="GO:0005886">
    <property type="term" value="C:plasma membrane"/>
    <property type="evidence" value="ECO:0007669"/>
    <property type="project" value="UniProtKB-SubCell"/>
</dbReference>
<evidence type="ECO:0000256" key="4">
    <source>
        <dbReference type="ARBA" id="ARBA00022692"/>
    </source>
</evidence>
<dbReference type="Proteomes" id="UP000257109">
    <property type="component" value="Unassembled WGS sequence"/>
</dbReference>
<feature type="transmembrane region" description="Helical" evidence="7">
    <location>
        <begin position="151"/>
        <end position="178"/>
    </location>
</feature>
<name>A0A371E126_MUCPR</name>
<dbReference type="PANTHER" id="PTHR36488:SF12">
    <property type="entry name" value="CASP-LIKE PROTEIN"/>
    <property type="match status" value="1"/>
</dbReference>
<reference evidence="9" key="1">
    <citation type="submission" date="2018-05" db="EMBL/GenBank/DDBJ databases">
        <title>Draft genome of Mucuna pruriens seed.</title>
        <authorList>
            <person name="Nnadi N.E."/>
            <person name="Vos R."/>
            <person name="Hasami M.H."/>
            <person name="Devisetty U.K."/>
            <person name="Aguiy J.C."/>
        </authorList>
    </citation>
    <scope>NUCLEOTIDE SEQUENCE [LARGE SCALE GENOMIC DNA]</scope>
    <source>
        <strain evidence="9">JCA_2017</strain>
    </source>
</reference>
<evidence type="ECO:0000256" key="2">
    <source>
        <dbReference type="ARBA" id="ARBA00007651"/>
    </source>
</evidence>
<feature type="transmembrane region" description="Helical" evidence="7">
    <location>
        <begin position="73"/>
        <end position="93"/>
    </location>
</feature>
<protein>
    <recommendedName>
        <fullName evidence="7">CASP-like protein</fullName>
    </recommendedName>
</protein>
<dbReference type="NCBIfam" id="TIGR01569">
    <property type="entry name" value="A_tha_TIGR01569"/>
    <property type="match status" value="1"/>
</dbReference>
<evidence type="ECO:0000259" key="8">
    <source>
        <dbReference type="Pfam" id="PF04535"/>
    </source>
</evidence>
<dbReference type="PANTHER" id="PTHR36488">
    <property type="entry name" value="CASP-LIKE PROTEIN 1U1"/>
    <property type="match status" value="1"/>
</dbReference>
<dbReference type="OrthoDB" id="753675at2759"/>
<dbReference type="InterPro" id="IPR044173">
    <property type="entry name" value="CASPL"/>
</dbReference>
<comment type="caution">
    <text evidence="9">The sequence shown here is derived from an EMBL/GenBank/DDBJ whole genome shotgun (WGS) entry which is preliminary data.</text>
</comment>
<dbReference type="InterPro" id="IPR006459">
    <property type="entry name" value="CASP/CASPL"/>
</dbReference>
<dbReference type="Pfam" id="PF04535">
    <property type="entry name" value="CASP_dom"/>
    <property type="match status" value="1"/>
</dbReference>
<dbReference type="STRING" id="157652.A0A371E126"/>
<feature type="transmembrane region" description="Helical" evidence="7">
    <location>
        <begin position="206"/>
        <end position="224"/>
    </location>
</feature>
<keyword evidence="5 7" id="KW-1133">Transmembrane helix</keyword>
<evidence type="ECO:0000256" key="5">
    <source>
        <dbReference type="ARBA" id="ARBA00022989"/>
    </source>
</evidence>
<organism evidence="9 10">
    <name type="scientific">Mucuna pruriens</name>
    <name type="common">Velvet bean</name>
    <name type="synonym">Dolichos pruriens</name>
    <dbReference type="NCBI Taxonomy" id="157652"/>
    <lineage>
        <taxon>Eukaryota</taxon>
        <taxon>Viridiplantae</taxon>
        <taxon>Streptophyta</taxon>
        <taxon>Embryophyta</taxon>
        <taxon>Tracheophyta</taxon>
        <taxon>Spermatophyta</taxon>
        <taxon>Magnoliopsida</taxon>
        <taxon>eudicotyledons</taxon>
        <taxon>Gunneridae</taxon>
        <taxon>Pentapetalae</taxon>
        <taxon>rosids</taxon>
        <taxon>fabids</taxon>
        <taxon>Fabales</taxon>
        <taxon>Fabaceae</taxon>
        <taxon>Papilionoideae</taxon>
        <taxon>50 kb inversion clade</taxon>
        <taxon>NPAAA clade</taxon>
        <taxon>indigoferoid/millettioid clade</taxon>
        <taxon>Phaseoleae</taxon>
        <taxon>Mucuna</taxon>
    </lineage>
</organism>
<comment type="subunit">
    <text evidence="7">Homodimer and heterodimers.</text>
</comment>
<accession>A0A371E126</accession>
<feature type="non-terminal residue" evidence="9">
    <location>
        <position position="1"/>
    </location>
</feature>
<dbReference type="EMBL" id="QJKJ01017432">
    <property type="protein sequence ID" value="RDX58493.1"/>
    <property type="molecule type" value="Genomic_DNA"/>
</dbReference>
<feature type="non-terminal residue" evidence="9">
    <location>
        <position position="225"/>
    </location>
</feature>
<keyword evidence="6 7" id="KW-0472">Membrane</keyword>
<evidence type="ECO:0000256" key="3">
    <source>
        <dbReference type="ARBA" id="ARBA00022475"/>
    </source>
</evidence>
<feature type="transmembrane region" description="Helical" evidence="7">
    <location>
        <begin position="113"/>
        <end position="139"/>
    </location>
</feature>
<comment type="similarity">
    <text evidence="2 7">Belongs to the Casparian strip membrane proteins (CASP) family.</text>
</comment>
<keyword evidence="4 7" id="KW-0812">Transmembrane</keyword>
<dbReference type="AlphaFoldDB" id="A0A371E126"/>
<evidence type="ECO:0000256" key="1">
    <source>
        <dbReference type="ARBA" id="ARBA00004651"/>
    </source>
</evidence>
<keyword evidence="10" id="KW-1185">Reference proteome</keyword>
<evidence type="ECO:0000313" key="9">
    <source>
        <dbReference type="EMBL" id="RDX58493.1"/>
    </source>
</evidence>
<evidence type="ECO:0000256" key="6">
    <source>
        <dbReference type="ARBA" id="ARBA00023136"/>
    </source>
</evidence>
<proteinExistence type="inferred from homology"/>
<sequence>MSANIEMPLLLWMNACIGAVKKHHHHKSFKPECVREKILSWNRMKGGSIEVGEVSKGASPRKGVTRGLSIMDFILRIIAAVATLGSAVAMGSTNETLPFATPFIRFRAEFDDLPSFVFFVMGNSVVCGYLVLSLVLSVFHIIKTAAVKSRILLIALDTVMLGLLTAAASAATGIVYIAHNGNPNANWFAICQQYNNFCERISGSLIGSYIAVALFIILILLSVVA</sequence>
<comment type="subcellular location">
    <subcellularLocation>
        <location evidence="1 7">Cell membrane</location>
        <topology evidence="1 7">Multi-pass membrane protein</topology>
    </subcellularLocation>
</comment>
<keyword evidence="3 7" id="KW-1003">Cell membrane</keyword>
<evidence type="ECO:0000313" key="10">
    <source>
        <dbReference type="Proteomes" id="UP000257109"/>
    </source>
</evidence>
<gene>
    <name evidence="9" type="ORF">CR513_62188</name>
</gene>
<dbReference type="InterPro" id="IPR006702">
    <property type="entry name" value="CASP_dom"/>
</dbReference>
<feature type="domain" description="Casparian strip membrane protein" evidence="8">
    <location>
        <begin position="66"/>
        <end position="214"/>
    </location>
</feature>
<evidence type="ECO:0000256" key="7">
    <source>
        <dbReference type="RuleBase" id="RU361233"/>
    </source>
</evidence>